<dbReference type="Pfam" id="PF00578">
    <property type="entry name" value="AhpC-TSA"/>
    <property type="match status" value="1"/>
</dbReference>
<dbReference type="InterPro" id="IPR000866">
    <property type="entry name" value="AhpC/TSA"/>
</dbReference>
<proteinExistence type="predicted"/>
<feature type="signal peptide" evidence="1">
    <location>
        <begin position="1"/>
        <end position="17"/>
    </location>
</feature>
<reference evidence="3 4" key="1">
    <citation type="submission" date="2009-04" db="EMBL/GenBank/DDBJ databases">
        <authorList>
            <person name="Reysenbach A.-L."/>
            <person name="Heidelberg J.F."/>
            <person name="Nelson W.C."/>
        </authorList>
    </citation>
    <scope>NUCLEOTIDE SEQUENCE [LARGE SCALE GENOMIC DNA]</scope>
    <source>
        <strain evidence="3 4">SS-5</strain>
    </source>
</reference>
<name>C4FIN5_9AQUI</name>
<dbReference type="PANTHER" id="PTHR42852:SF13">
    <property type="entry name" value="PROTEIN DIPZ"/>
    <property type="match status" value="1"/>
</dbReference>
<evidence type="ECO:0000313" key="3">
    <source>
        <dbReference type="EMBL" id="EEP61073.1"/>
    </source>
</evidence>
<dbReference type="PANTHER" id="PTHR42852">
    <property type="entry name" value="THIOL:DISULFIDE INTERCHANGE PROTEIN DSBE"/>
    <property type="match status" value="1"/>
</dbReference>
<accession>C4FIN5</accession>
<dbReference type="RefSeq" id="WP_007545969.1">
    <property type="nucleotide sequence ID" value="NZ_ABZS01000027.1"/>
</dbReference>
<comment type="caution">
    <text evidence="3">The sequence shown here is derived from an EMBL/GenBank/DDBJ whole genome shotgun (WGS) entry which is preliminary data.</text>
</comment>
<evidence type="ECO:0000259" key="2">
    <source>
        <dbReference type="PROSITE" id="PS51352"/>
    </source>
</evidence>
<dbReference type="EMBL" id="ABZS01000027">
    <property type="protein sequence ID" value="EEP61073.1"/>
    <property type="molecule type" value="Genomic_DNA"/>
</dbReference>
<feature type="domain" description="Thioredoxin" evidence="2">
    <location>
        <begin position="22"/>
        <end position="163"/>
    </location>
</feature>
<sequence length="163" mass="18312">MKKVFIILLFVAVSAFAANPDDLIGEKFIDVYGKDEKGKIVKLSDVAGKGKPVVVVYWAIGDVDTYKVLPEINKIGKKYKDKIILIAPLLSVSDDKEVKEAKKLLHFDFPVWLAGSDSIKAYSIEKVDVPYILFIDKDGTIRNIMVTARDLKKIEENIKNLIK</sequence>
<evidence type="ECO:0000256" key="1">
    <source>
        <dbReference type="SAM" id="SignalP"/>
    </source>
</evidence>
<dbReference type="CDD" id="cd02966">
    <property type="entry name" value="TlpA_like_family"/>
    <property type="match status" value="1"/>
</dbReference>
<dbReference type="InterPro" id="IPR013766">
    <property type="entry name" value="Thioredoxin_domain"/>
</dbReference>
<dbReference type="SUPFAM" id="SSF52833">
    <property type="entry name" value="Thioredoxin-like"/>
    <property type="match status" value="1"/>
</dbReference>
<dbReference type="Gene3D" id="3.40.30.10">
    <property type="entry name" value="Glutaredoxin"/>
    <property type="match status" value="1"/>
</dbReference>
<dbReference type="PROSITE" id="PS51352">
    <property type="entry name" value="THIOREDOXIN_2"/>
    <property type="match status" value="1"/>
</dbReference>
<keyword evidence="1" id="KW-0732">Signal</keyword>
<keyword evidence="4" id="KW-1185">Reference proteome</keyword>
<dbReference type="AlphaFoldDB" id="C4FIN5"/>
<dbReference type="InterPro" id="IPR036249">
    <property type="entry name" value="Thioredoxin-like_sf"/>
</dbReference>
<dbReference type="GO" id="GO:0016491">
    <property type="term" value="F:oxidoreductase activity"/>
    <property type="evidence" value="ECO:0007669"/>
    <property type="project" value="InterPro"/>
</dbReference>
<dbReference type="Proteomes" id="UP000005540">
    <property type="component" value="Unassembled WGS sequence"/>
</dbReference>
<organism evidence="3 4">
    <name type="scientific">Sulfurihydrogenibium yellowstonense SS-5</name>
    <dbReference type="NCBI Taxonomy" id="432331"/>
    <lineage>
        <taxon>Bacteria</taxon>
        <taxon>Pseudomonadati</taxon>
        <taxon>Aquificota</taxon>
        <taxon>Aquificia</taxon>
        <taxon>Aquificales</taxon>
        <taxon>Hydrogenothermaceae</taxon>
        <taxon>Sulfurihydrogenibium</taxon>
    </lineage>
</organism>
<dbReference type="InterPro" id="IPR050553">
    <property type="entry name" value="Thioredoxin_ResA/DsbE_sf"/>
</dbReference>
<feature type="chain" id="PRO_5002937919" evidence="1">
    <location>
        <begin position="18"/>
        <end position="163"/>
    </location>
</feature>
<dbReference type="OrthoDB" id="12415at2"/>
<evidence type="ECO:0000313" key="4">
    <source>
        <dbReference type="Proteomes" id="UP000005540"/>
    </source>
</evidence>
<gene>
    <name evidence="3" type="ORF">SULYE_0425</name>
</gene>
<protein>
    <submittedName>
        <fullName evidence="3">Thioredoxin family protein</fullName>
    </submittedName>
</protein>
<dbReference type="GO" id="GO:0016209">
    <property type="term" value="F:antioxidant activity"/>
    <property type="evidence" value="ECO:0007669"/>
    <property type="project" value="InterPro"/>
</dbReference>